<name>A0A1E5W541_9POAL</name>
<dbReference type="PANTHER" id="PTHR26379:SF282">
    <property type="entry name" value="OS04G0433000 PROTEIN"/>
    <property type="match status" value="1"/>
</dbReference>
<dbReference type="GO" id="GO:0016567">
    <property type="term" value="P:protein ubiquitination"/>
    <property type="evidence" value="ECO:0007669"/>
    <property type="project" value="InterPro"/>
</dbReference>
<dbReference type="SUPFAM" id="SSF49599">
    <property type="entry name" value="TRAF domain-like"/>
    <property type="match status" value="2"/>
</dbReference>
<dbReference type="InterPro" id="IPR008974">
    <property type="entry name" value="TRAF-like"/>
</dbReference>
<proteinExistence type="predicted"/>
<organism evidence="3 4">
    <name type="scientific">Dichanthelium oligosanthes</name>
    <dbReference type="NCBI Taxonomy" id="888268"/>
    <lineage>
        <taxon>Eukaryota</taxon>
        <taxon>Viridiplantae</taxon>
        <taxon>Streptophyta</taxon>
        <taxon>Embryophyta</taxon>
        <taxon>Tracheophyta</taxon>
        <taxon>Spermatophyta</taxon>
        <taxon>Magnoliopsida</taxon>
        <taxon>Liliopsida</taxon>
        <taxon>Poales</taxon>
        <taxon>Poaceae</taxon>
        <taxon>PACMAD clade</taxon>
        <taxon>Panicoideae</taxon>
        <taxon>Panicodae</taxon>
        <taxon>Paniceae</taxon>
        <taxon>Dichantheliinae</taxon>
        <taxon>Dichanthelium</taxon>
    </lineage>
</organism>
<reference evidence="3 4" key="1">
    <citation type="submission" date="2016-09" db="EMBL/GenBank/DDBJ databases">
        <title>The draft genome of Dichanthelium oligosanthes: A C3 panicoid grass species.</title>
        <authorList>
            <person name="Studer A.J."/>
            <person name="Schnable J.C."/>
            <person name="Brutnell T.P."/>
        </authorList>
    </citation>
    <scope>NUCLEOTIDE SEQUENCE [LARGE SCALE GENOMIC DNA]</scope>
    <source>
        <strain evidence="4">cv. Kellogg 1175</strain>
        <tissue evidence="3">Leaf</tissue>
    </source>
</reference>
<dbReference type="PROSITE" id="PS50144">
    <property type="entry name" value="MATH"/>
    <property type="match status" value="1"/>
</dbReference>
<dbReference type="PANTHER" id="PTHR26379">
    <property type="entry name" value="BTB/POZ AND MATH DOMAIN-CONTAINING PROTEIN 1"/>
    <property type="match status" value="1"/>
</dbReference>
<dbReference type="InterPro" id="IPR002083">
    <property type="entry name" value="MATH/TRAF_dom"/>
</dbReference>
<dbReference type="Proteomes" id="UP000095767">
    <property type="component" value="Unassembled WGS sequence"/>
</dbReference>
<dbReference type="Gene3D" id="2.60.210.10">
    <property type="entry name" value="Apoptosis, Tumor Necrosis Factor Receptor Associated Protein 2, Chain A"/>
    <property type="match status" value="2"/>
</dbReference>
<dbReference type="STRING" id="888268.A0A1E5W541"/>
<accession>A0A1E5W541</accession>
<feature type="region of interest" description="Disordered" evidence="1">
    <location>
        <begin position="351"/>
        <end position="386"/>
    </location>
</feature>
<dbReference type="EMBL" id="LWDX02021067">
    <property type="protein sequence ID" value="OEL32464.1"/>
    <property type="molecule type" value="Genomic_DNA"/>
</dbReference>
<evidence type="ECO:0000313" key="4">
    <source>
        <dbReference type="Proteomes" id="UP000095767"/>
    </source>
</evidence>
<feature type="domain" description="MATH" evidence="2">
    <location>
        <begin position="30"/>
        <end position="198"/>
    </location>
</feature>
<evidence type="ECO:0000256" key="1">
    <source>
        <dbReference type="SAM" id="MobiDB-lite"/>
    </source>
</evidence>
<dbReference type="CDD" id="cd00121">
    <property type="entry name" value="MATH"/>
    <property type="match status" value="2"/>
</dbReference>
<feature type="compositionally biased region" description="Basic and acidic residues" evidence="1">
    <location>
        <begin position="363"/>
        <end position="386"/>
    </location>
</feature>
<gene>
    <name evidence="3" type="ORF">BAE44_0006517</name>
</gene>
<dbReference type="InterPro" id="IPR045005">
    <property type="entry name" value="BPM1-6"/>
</dbReference>
<evidence type="ECO:0000313" key="3">
    <source>
        <dbReference type="EMBL" id="OEL32464.1"/>
    </source>
</evidence>
<sequence>MSSLPLLSSAAAGQPSSSRFASCFVAKPARGFQVLRIDGYSWTKALPGGERITSKLFIIGGRSWRVDYYPNGADGSRDESDSIALYLRLVVDHGITKERVRAQYRFSLLDLDGNAAYERPEETAIFTSARPQPLMPESYTYGLGLPVDDTGGGGQAPATSTVAEDIGCGYAAFITREELESRRDSLLKEDCLAIRCDVGVTEISGPGLRRQVGARVPGAPHVRIDGYSWTRALPGGERITSEPFILSGRSWCVDYYPNGVDTSRDEPDAITLYLRLVGGADYYQKERVRAHCHMAFYKYGLAFLAGTGFGAVTTSLRNDRCPLRRRQHCHQHHHRCGCGFAGEGEMSTTTTCGRRRAGMGGRDAPKKGGSKEKKGDQTSYDKEESD</sequence>
<keyword evidence="4" id="KW-1185">Reference proteome</keyword>
<dbReference type="OrthoDB" id="640851at2759"/>
<dbReference type="Pfam" id="PF22486">
    <property type="entry name" value="MATH_2"/>
    <property type="match status" value="2"/>
</dbReference>
<protein>
    <recommendedName>
        <fullName evidence="2">MATH domain-containing protein</fullName>
    </recommendedName>
</protein>
<evidence type="ECO:0000259" key="2">
    <source>
        <dbReference type="PROSITE" id="PS50144"/>
    </source>
</evidence>
<comment type="caution">
    <text evidence="3">The sequence shown here is derived from an EMBL/GenBank/DDBJ whole genome shotgun (WGS) entry which is preliminary data.</text>
</comment>
<dbReference type="AlphaFoldDB" id="A0A1E5W541"/>